<dbReference type="EMBL" id="LUGH01000373">
    <property type="protein sequence ID" value="OBZ85657.1"/>
    <property type="molecule type" value="Genomic_DNA"/>
</dbReference>
<name>A0A1C7N987_9FUNG</name>
<proteinExistence type="predicted"/>
<dbReference type="InterPro" id="IPR016346">
    <property type="entry name" value="G-protein_beta_1-5"/>
</dbReference>
<dbReference type="PRINTS" id="PR00319">
    <property type="entry name" value="GPROTEINB"/>
</dbReference>
<dbReference type="OrthoDB" id="5572642at2759"/>
<evidence type="ECO:0000256" key="2">
    <source>
        <dbReference type="ARBA" id="ARBA00022737"/>
    </source>
</evidence>
<gene>
    <name evidence="3" type="ORF">A0J61_06295</name>
</gene>
<evidence type="ECO:0000256" key="1">
    <source>
        <dbReference type="ARBA" id="ARBA00022574"/>
    </source>
</evidence>
<evidence type="ECO:0000313" key="4">
    <source>
        <dbReference type="Proteomes" id="UP000093000"/>
    </source>
</evidence>
<dbReference type="InParanoid" id="A0A1C7N987"/>
<evidence type="ECO:0000313" key="3">
    <source>
        <dbReference type="EMBL" id="OBZ85657.1"/>
    </source>
</evidence>
<sequence length="97" mass="11158">MQSPDDIQERIAAARRDADLLKERIKQRKEGLADTTLRKMAADIESLPRLAMKVRRNLRGHLAKIYAMHWSNDSQHLVSASQDAYMFLILLVINNTL</sequence>
<keyword evidence="1" id="KW-0853">WD repeat</keyword>
<dbReference type="Gene3D" id="2.130.10.10">
    <property type="entry name" value="YVTN repeat-like/Quinoprotein amine dehydrogenase"/>
    <property type="match status" value="1"/>
</dbReference>
<comment type="caution">
    <text evidence="3">The sequence shown here is derived from an EMBL/GenBank/DDBJ whole genome shotgun (WGS) entry which is preliminary data.</text>
</comment>
<dbReference type="GO" id="GO:0007165">
    <property type="term" value="P:signal transduction"/>
    <property type="evidence" value="ECO:0007669"/>
    <property type="project" value="InterPro"/>
</dbReference>
<dbReference type="Proteomes" id="UP000093000">
    <property type="component" value="Unassembled WGS sequence"/>
</dbReference>
<dbReference type="AlphaFoldDB" id="A0A1C7N987"/>
<dbReference type="InterPro" id="IPR036322">
    <property type="entry name" value="WD40_repeat_dom_sf"/>
</dbReference>
<reference evidence="3 4" key="1">
    <citation type="submission" date="2016-03" db="EMBL/GenBank/DDBJ databases">
        <title>Choanephora cucurbitarum.</title>
        <authorList>
            <person name="Min B."/>
            <person name="Park H."/>
            <person name="Park J.-H."/>
            <person name="Shin H.-D."/>
            <person name="Choi I.-G."/>
        </authorList>
    </citation>
    <scope>NUCLEOTIDE SEQUENCE [LARGE SCALE GENOMIC DNA]</scope>
    <source>
        <strain evidence="3 4">KUS-F28377</strain>
    </source>
</reference>
<dbReference type="STRING" id="101091.A0A1C7N987"/>
<accession>A0A1C7N987</accession>
<dbReference type="InterPro" id="IPR001632">
    <property type="entry name" value="WD40_G-protein_beta-like"/>
</dbReference>
<keyword evidence="2" id="KW-0677">Repeat</keyword>
<dbReference type="InterPro" id="IPR015943">
    <property type="entry name" value="WD40/YVTN_repeat-like_dom_sf"/>
</dbReference>
<dbReference type="PANTHER" id="PTHR19850">
    <property type="entry name" value="GUANINE NUCLEOTIDE-BINDING PROTEIN BETA G PROTEIN BETA"/>
    <property type="match status" value="1"/>
</dbReference>
<protein>
    <submittedName>
        <fullName evidence="3">Uncharacterized protein</fullName>
    </submittedName>
</protein>
<organism evidence="3 4">
    <name type="scientific">Choanephora cucurbitarum</name>
    <dbReference type="NCBI Taxonomy" id="101091"/>
    <lineage>
        <taxon>Eukaryota</taxon>
        <taxon>Fungi</taxon>
        <taxon>Fungi incertae sedis</taxon>
        <taxon>Mucoromycota</taxon>
        <taxon>Mucoromycotina</taxon>
        <taxon>Mucoromycetes</taxon>
        <taxon>Mucorales</taxon>
        <taxon>Mucorineae</taxon>
        <taxon>Choanephoraceae</taxon>
        <taxon>Choanephoroideae</taxon>
        <taxon>Choanephora</taxon>
    </lineage>
</organism>
<keyword evidence="4" id="KW-1185">Reference proteome</keyword>
<dbReference type="SUPFAM" id="SSF50978">
    <property type="entry name" value="WD40 repeat-like"/>
    <property type="match status" value="1"/>
</dbReference>